<dbReference type="Gene3D" id="1.10.510.10">
    <property type="entry name" value="Transferase(Phosphotransferase) domain 1"/>
    <property type="match status" value="1"/>
</dbReference>
<dbReference type="SMART" id="SM00220">
    <property type="entry name" value="S_TKc"/>
    <property type="match status" value="1"/>
</dbReference>
<evidence type="ECO:0000259" key="9">
    <source>
        <dbReference type="PROSITE" id="PS50011"/>
    </source>
</evidence>
<sequence length="511" mass="57539">MATSIRPSYHPKLLTDEEHKALDGFFSEPVTGYFANERSAFNEKTNVYHDQRWAGSVASPALHRATTPLTQQPPCEYIDGVPLDWSGHGTSHVDYNKSDVLPLTQGKFLGHGLHGGVYETSCNGVKLAWKRKYCRRKIGERERREIQVIKKLSHRHIIRLMGTYTHGPFLGLLLWPVATCDLASFLEDIDWLQKRVQLEEGMPLELSEDWMEQTEEREARLQALGILFGGVATSARDSAVDFLRRTIGCISSAVAYLHQSDIKHKDLKPSNILLSKDGLWLTDFGTATDFSILSSSVTDNGERGTPKYFAPEVASFEPSGRAADIFSMGCIFFEIMILCIGHTLELSTELRQSNDKSFQSNLARVEFWFFEENRSEPDPTVNIDEYLLGLVRSMLRAEADQRPTAGMVESEIAMITQLCSAYRSMHFLPHGPGVYRHCCHQEVICNQEKEIQPTPDAEFITKITAGRTFLEHGWSSYIESVTGDLIETVHMFAVSTSVTPFLQGNILSPCY</sequence>
<dbReference type="GO" id="GO:0005634">
    <property type="term" value="C:nucleus"/>
    <property type="evidence" value="ECO:0007669"/>
    <property type="project" value="TreeGrafter"/>
</dbReference>
<dbReference type="AlphaFoldDB" id="A0A4Q4PZS7"/>
<comment type="caution">
    <text evidence="10">The sequence shown here is derived from an EMBL/GenBank/DDBJ whole genome shotgun (WGS) entry which is preliminary data.</text>
</comment>
<evidence type="ECO:0000256" key="6">
    <source>
        <dbReference type="ARBA" id="ARBA00022840"/>
    </source>
</evidence>
<protein>
    <recommendedName>
        <fullName evidence="1">non-specific serine/threonine protein kinase</fullName>
        <ecNumber evidence="1">2.7.11.1</ecNumber>
    </recommendedName>
</protein>
<dbReference type="EC" id="2.7.11.1" evidence="1"/>
<dbReference type="SUPFAM" id="SSF56112">
    <property type="entry name" value="Protein kinase-like (PK-like)"/>
    <property type="match status" value="1"/>
</dbReference>
<dbReference type="PROSITE" id="PS50011">
    <property type="entry name" value="PROTEIN_KINASE_DOM"/>
    <property type="match status" value="1"/>
</dbReference>
<name>A0A4Q4PZS7_9PLEO</name>
<evidence type="ECO:0000313" key="11">
    <source>
        <dbReference type="Proteomes" id="UP000293823"/>
    </source>
</evidence>
<dbReference type="Gene3D" id="3.30.200.20">
    <property type="entry name" value="Phosphorylase Kinase, domain 1"/>
    <property type="match status" value="1"/>
</dbReference>
<keyword evidence="11" id="KW-1185">Reference proteome</keyword>
<dbReference type="OrthoDB" id="4062651at2759"/>
<dbReference type="InterPro" id="IPR050660">
    <property type="entry name" value="NEK_Ser/Thr_kinase"/>
</dbReference>
<keyword evidence="5" id="KW-0418">Kinase</keyword>
<accession>A0A4Q4PZS7</accession>
<dbReference type="InterPro" id="IPR011009">
    <property type="entry name" value="Kinase-like_dom_sf"/>
</dbReference>
<dbReference type="Proteomes" id="UP000293823">
    <property type="component" value="Unassembled WGS sequence"/>
</dbReference>
<dbReference type="GO" id="GO:0004674">
    <property type="term" value="F:protein serine/threonine kinase activity"/>
    <property type="evidence" value="ECO:0007669"/>
    <property type="project" value="UniProtKB-KW"/>
</dbReference>
<comment type="catalytic activity">
    <reaction evidence="7">
        <text>L-threonyl-[protein] + ATP = O-phospho-L-threonyl-[protein] + ADP + H(+)</text>
        <dbReference type="Rhea" id="RHEA:46608"/>
        <dbReference type="Rhea" id="RHEA-COMP:11060"/>
        <dbReference type="Rhea" id="RHEA-COMP:11605"/>
        <dbReference type="ChEBI" id="CHEBI:15378"/>
        <dbReference type="ChEBI" id="CHEBI:30013"/>
        <dbReference type="ChEBI" id="CHEBI:30616"/>
        <dbReference type="ChEBI" id="CHEBI:61977"/>
        <dbReference type="ChEBI" id="CHEBI:456216"/>
        <dbReference type="EC" id="2.7.11.1"/>
    </reaction>
</comment>
<reference evidence="11" key="1">
    <citation type="journal article" date="2019" name="bioRxiv">
        <title>Genomics, evolutionary history and diagnostics of the Alternaria alternata species group including apple and Asian pear pathotypes.</title>
        <authorList>
            <person name="Armitage A.D."/>
            <person name="Cockerton H.M."/>
            <person name="Sreenivasaprasad S."/>
            <person name="Woodhall J.W."/>
            <person name="Lane C.R."/>
            <person name="Harrison R.J."/>
            <person name="Clarkson J.P."/>
        </authorList>
    </citation>
    <scope>NUCLEOTIDE SEQUENCE [LARGE SCALE GENOMIC DNA]</scope>
    <source>
        <strain evidence="11">RGR 97.0016</strain>
    </source>
</reference>
<proteinExistence type="predicted"/>
<organism evidence="10 11">
    <name type="scientific">Alternaria arborescens</name>
    <dbReference type="NCBI Taxonomy" id="156630"/>
    <lineage>
        <taxon>Eukaryota</taxon>
        <taxon>Fungi</taxon>
        <taxon>Dikarya</taxon>
        <taxon>Ascomycota</taxon>
        <taxon>Pezizomycotina</taxon>
        <taxon>Dothideomycetes</taxon>
        <taxon>Pleosporomycetidae</taxon>
        <taxon>Pleosporales</taxon>
        <taxon>Pleosporineae</taxon>
        <taxon>Pleosporaceae</taxon>
        <taxon>Alternaria</taxon>
        <taxon>Alternaria sect. Alternaria</taxon>
    </lineage>
</organism>
<dbReference type="CDD" id="cd00180">
    <property type="entry name" value="PKc"/>
    <property type="match status" value="1"/>
</dbReference>
<evidence type="ECO:0000256" key="1">
    <source>
        <dbReference type="ARBA" id="ARBA00012513"/>
    </source>
</evidence>
<evidence type="ECO:0000256" key="5">
    <source>
        <dbReference type="ARBA" id="ARBA00022777"/>
    </source>
</evidence>
<keyword evidence="4" id="KW-0547">Nucleotide-binding</keyword>
<dbReference type="InterPro" id="IPR008271">
    <property type="entry name" value="Ser/Thr_kinase_AS"/>
</dbReference>
<comment type="catalytic activity">
    <reaction evidence="8">
        <text>L-seryl-[protein] + ATP = O-phospho-L-seryl-[protein] + ADP + H(+)</text>
        <dbReference type="Rhea" id="RHEA:17989"/>
        <dbReference type="Rhea" id="RHEA-COMP:9863"/>
        <dbReference type="Rhea" id="RHEA-COMP:11604"/>
        <dbReference type="ChEBI" id="CHEBI:15378"/>
        <dbReference type="ChEBI" id="CHEBI:29999"/>
        <dbReference type="ChEBI" id="CHEBI:30616"/>
        <dbReference type="ChEBI" id="CHEBI:83421"/>
        <dbReference type="ChEBI" id="CHEBI:456216"/>
        <dbReference type="EC" id="2.7.11.1"/>
    </reaction>
</comment>
<keyword evidence="3" id="KW-0808">Transferase</keyword>
<dbReference type="InterPro" id="IPR000719">
    <property type="entry name" value="Prot_kinase_dom"/>
</dbReference>
<evidence type="ECO:0000256" key="7">
    <source>
        <dbReference type="ARBA" id="ARBA00047899"/>
    </source>
</evidence>
<dbReference type="Pfam" id="PF00069">
    <property type="entry name" value="Pkinase"/>
    <property type="match status" value="1"/>
</dbReference>
<dbReference type="PANTHER" id="PTHR43671">
    <property type="entry name" value="SERINE/THREONINE-PROTEIN KINASE NEK"/>
    <property type="match status" value="1"/>
</dbReference>
<dbReference type="EMBL" id="PEJP01000082">
    <property type="protein sequence ID" value="RYO29886.1"/>
    <property type="molecule type" value="Genomic_DNA"/>
</dbReference>
<evidence type="ECO:0000256" key="4">
    <source>
        <dbReference type="ARBA" id="ARBA00022741"/>
    </source>
</evidence>
<feature type="domain" description="Protein kinase" evidence="9">
    <location>
        <begin position="103"/>
        <end position="414"/>
    </location>
</feature>
<keyword evidence="2" id="KW-0723">Serine/threonine-protein kinase</keyword>
<evidence type="ECO:0000256" key="2">
    <source>
        <dbReference type="ARBA" id="ARBA00022527"/>
    </source>
</evidence>
<evidence type="ECO:0000256" key="8">
    <source>
        <dbReference type="ARBA" id="ARBA00048679"/>
    </source>
</evidence>
<dbReference type="GO" id="GO:0005524">
    <property type="term" value="F:ATP binding"/>
    <property type="evidence" value="ECO:0007669"/>
    <property type="project" value="UniProtKB-KW"/>
</dbReference>
<evidence type="ECO:0000313" key="10">
    <source>
        <dbReference type="EMBL" id="RYO29886.1"/>
    </source>
</evidence>
<gene>
    <name evidence="10" type="ORF">AA0113_g12026</name>
</gene>
<dbReference type="PROSITE" id="PS00108">
    <property type="entry name" value="PROTEIN_KINASE_ST"/>
    <property type="match status" value="1"/>
</dbReference>
<keyword evidence="6" id="KW-0067">ATP-binding</keyword>
<dbReference type="PANTHER" id="PTHR43671:SF98">
    <property type="entry name" value="SERINE_THREONINE-PROTEIN KINASE NEK11"/>
    <property type="match status" value="1"/>
</dbReference>
<evidence type="ECO:0000256" key="3">
    <source>
        <dbReference type="ARBA" id="ARBA00022679"/>
    </source>
</evidence>